<dbReference type="AlphaFoldDB" id="A0A7N0VKM4"/>
<reference evidence="2" key="1">
    <citation type="submission" date="2021-01" db="UniProtKB">
        <authorList>
            <consortium name="EnsemblPlants"/>
        </authorList>
    </citation>
    <scope>IDENTIFICATION</scope>
</reference>
<organism evidence="2 3">
    <name type="scientific">Kalanchoe fedtschenkoi</name>
    <name type="common">Lavender scallops</name>
    <name type="synonym">South American air plant</name>
    <dbReference type="NCBI Taxonomy" id="63787"/>
    <lineage>
        <taxon>Eukaryota</taxon>
        <taxon>Viridiplantae</taxon>
        <taxon>Streptophyta</taxon>
        <taxon>Embryophyta</taxon>
        <taxon>Tracheophyta</taxon>
        <taxon>Spermatophyta</taxon>
        <taxon>Magnoliopsida</taxon>
        <taxon>eudicotyledons</taxon>
        <taxon>Gunneridae</taxon>
        <taxon>Pentapetalae</taxon>
        <taxon>Saxifragales</taxon>
        <taxon>Crassulaceae</taxon>
        <taxon>Kalanchoe</taxon>
    </lineage>
</organism>
<evidence type="ECO:0000256" key="1">
    <source>
        <dbReference type="SAM" id="MobiDB-lite"/>
    </source>
</evidence>
<dbReference type="EnsemblPlants" id="Kaladp0921s0003.1.v1.1">
    <property type="protein sequence ID" value="Kaladp0921s0003.1.v1.1.CDS.1"/>
    <property type="gene ID" value="Kaladp0921s0003.v1.1"/>
</dbReference>
<evidence type="ECO:0000313" key="2">
    <source>
        <dbReference type="EnsemblPlants" id="Kaladp0921s0003.1.v1.1.CDS.1"/>
    </source>
</evidence>
<accession>A0A7N0VKM4</accession>
<protein>
    <submittedName>
        <fullName evidence="2">Uncharacterized protein</fullName>
    </submittedName>
</protein>
<dbReference type="Gramene" id="Kaladp0921s0003.1.v1.1">
    <property type="protein sequence ID" value="Kaladp0921s0003.1.v1.1.CDS.1"/>
    <property type="gene ID" value="Kaladp0921s0003.v1.1"/>
</dbReference>
<sequence length="132" mass="14563">MAAPSRMLLKSTTAALNLFARSKSVLNRLPLRASAGLAIPSTSAKFTDQLAVVIEQQLPVGIRGLGEMLIARGRPPPKVVDSGEDDDDGDEEDEDELEDFDDEEFEDAVDEDEDDDVATWKKVRTRSDRDGW</sequence>
<name>A0A7N0VKM4_KALFE</name>
<keyword evidence="3" id="KW-1185">Reference proteome</keyword>
<dbReference type="Proteomes" id="UP000594263">
    <property type="component" value="Unplaced"/>
</dbReference>
<feature type="region of interest" description="Disordered" evidence="1">
    <location>
        <begin position="71"/>
        <end position="117"/>
    </location>
</feature>
<feature type="compositionally biased region" description="Acidic residues" evidence="1">
    <location>
        <begin position="82"/>
        <end position="117"/>
    </location>
</feature>
<proteinExistence type="predicted"/>
<evidence type="ECO:0000313" key="3">
    <source>
        <dbReference type="Proteomes" id="UP000594263"/>
    </source>
</evidence>